<gene>
    <name evidence="2" type="ORF">GCM10010862_38340</name>
</gene>
<organism evidence="2 3">
    <name type="scientific">Devosia nitrariae</name>
    <dbReference type="NCBI Taxonomy" id="2071872"/>
    <lineage>
        <taxon>Bacteria</taxon>
        <taxon>Pseudomonadati</taxon>
        <taxon>Pseudomonadota</taxon>
        <taxon>Alphaproteobacteria</taxon>
        <taxon>Hyphomicrobiales</taxon>
        <taxon>Devosiaceae</taxon>
        <taxon>Devosia</taxon>
    </lineage>
</organism>
<reference evidence="3" key="1">
    <citation type="journal article" date="2019" name="Int. J. Syst. Evol. Microbiol.">
        <title>The Global Catalogue of Microorganisms (GCM) 10K type strain sequencing project: providing services to taxonomists for standard genome sequencing and annotation.</title>
        <authorList>
            <consortium name="The Broad Institute Genomics Platform"/>
            <consortium name="The Broad Institute Genome Sequencing Center for Infectious Disease"/>
            <person name="Wu L."/>
            <person name="Ma J."/>
        </authorList>
    </citation>
    <scope>NUCLEOTIDE SEQUENCE [LARGE SCALE GENOMIC DNA]</scope>
    <source>
        <strain evidence="3">NBRC 112416</strain>
    </source>
</reference>
<dbReference type="Gene3D" id="2.40.128.520">
    <property type="match status" value="1"/>
</dbReference>
<dbReference type="InterPro" id="IPR019223">
    <property type="entry name" value="DUF2147"/>
</dbReference>
<sequence>MLDRKNPEPSLRKRELCGLTIITGLKALGDNHWGDGRFYNPDDGKIYNVAGELVSDDLIVVRLFETTPVLGLTKTLERVPHGTTDGWC</sequence>
<dbReference type="Pfam" id="PF09917">
    <property type="entry name" value="DUF2147"/>
    <property type="match status" value="1"/>
</dbReference>
<feature type="domain" description="DUF2147" evidence="1">
    <location>
        <begin position="3"/>
        <end position="78"/>
    </location>
</feature>
<evidence type="ECO:0000313" key="3">
    <source>
        <dbReference type="Proteomes" id="UP001156691"/>
    </source>
</evidence>
<name>A0ABQ5WAJ4_9HYPH</name>
<proteinExistence type="predicted"/>
<protein>
    <recommendedName>
        <fullName evidence="1">DUF2147 domain-containing protein</fullName>
    </recommendedName>
</protein>
<comment type="caution">
    <text evidence="2">The sequence shown here is derived from an EMBL/GenBank/DDBJ whole genome shotgun (WGS) entry which is preliminary data.</text>
</comment>
<accession>A0ABQ5WAJ4</accession>
<keyword evidence="3" id="KW-1185">Reference proteome</keyword>
<evidence type="ECO:0000313" key="2">
    <source>
        <dbReference type="EMBL" id="GLQ56575.1"/>
    </source>
</evidence>
<dbReference type="Proteomes" id="UP001156691">
    <property type="component" value="Unassembled WGS sequence"/>
</dbReference>
<dbReference type="EMBL" id="BSNS01000020">
    <property type="protein sequence ID" value="GLQ56575.1"/>
    <property type="molecule type" value="Genomic_DNA"/>
</dbReference>
<evidence type="ECO:0000259" key="1">
    <source>
        <dbReference type="Pfam" id="PF09917"/>
    </source>
</evidence>